<gene>
    <name evidence="1" type="ORF">ACH61_01728</name>
    <name evidence="2" type="ORF">GSU10_11530</name>
</gene>
<dbReference type="KEGG" id="rte:GSU10_11530"/>
<reference evidence="2" key="3">
    <citation type="submission" date="2019-12" db="EMBL/GenBank/DDBJ databases">
        <title>Complete and Draft Genome Sequences of New Strains and Members of Some Known Species of the Genus Rathayibacter isolated from Plants.</title>
        <authorList>
            <person name="Tarlachkov S.V."/>
            <person name="Starodumova I.P."/>
            <person name="Dorofeeva L.V."/>
            <person name="Prisyazhnaya N.V."/>
            <person name="Leyn S.A."/>
            <person name="Zlamal J.E."/>
            <person name="Elane M.L."/>
            <person name="Osterman A.L."/>
            <person name="Nadler S.A."/>
            <person name="Subbotin S.A."/>
            <person name="Evtushenko L.I."/>
        </authorList>
    </citation>
    <scope>NUCLEOTIDE SEQUENCE</scope>
    <source>
        <strain evidence="2">VKM Ac-2761</strain>
    </source>
</reference>
<name>A0A166HTW9_9MICO</name>
<dbReference type="RefSeq" id="WP_068210830.1">
    <property type="nucleotide sequence ID" value="NZ_CP047186.1"/>
</dbReference>
<protein>
    <submittedName>
        <fullName evidence="1">Uncharacterized protein</fullName>
    </submittedName>
</protein>
<accession>A0A166HTW9</accession>
<dbReference type="EMBL" id="LIIN01000052">
    <property type="protein sequence ID" value="KZX21146.1"/>
    <property type="molecule type" value="Genomic_DNA"/>
</dbReference>
<keyword evidence="3" id="KW-1185">Reference proteome</keyword>
<evidence type="ECO:0000313" key="3">
    <source>
        <dbReference type="Proteomes" id="UP000076717"/>
    </source>
</evidence>
<reference evidence="4" key="2">
    <citation type="submission" date="2019-12" db="EMBL/GenBank/DDBJ databases">
        <title>Complete and draft genome sequences of new strains and members of some known species of the genus Rathayibacter isolated from plants.</title>
        <authorList>
            <person name="Tarlachkov S.V."/>
            <person name="Starodumova I.P."/>
            <person name="Dorofeeva L.V."/>
            <person name="Prisyazhnaya N.V."/>
            <person name="Leyn S."/>
            <person name="Zlamal J."/>
            <person name="Elan M."/>
            <person name="Osterman A.L."/>
            <person name="Nadler S."/>
            <person name="Subbotin S.A."/>
            <person name="Evtushenko L.I."/>
        </authorList>
    </citation>
    <scope>NUCLEOTIDE SEQUENCE [LARGE SCALE GENOMIC DNA]</scope>
    <source>
        <strain evidence="4">VKM Ac-2761</strain>
    </source>
</reference>
<reference evidence="1 3" key="1">
    <citation type="submission" date="2015-08" db="EMBL/GenBank/DDBJ databases">
        <title>Draft Genome Sequence of Rathayibacter sp. Strain VKM Ac-2596 Isolated from Leaf Gall Induced by Plant-Parasitic Nematodes.</title>
        <authorList>
            <person name="Vasilenko O.V."/>
            <person name="Starodumova I.P."/>
            <person name="Tarlachkov S.V."/>
            <person name="Dorofeeva L.V."/>
            <person name="Evtushenko L.I."/>
        </authorList>
    </citation>
    <scope>NUCLEOTIDE SEQUENCE [LARGE SCALE GENOMIC DNA]</scope>
    <source>
        <strain evidence="1 3">VKM Ac-2596</strain>
    </source>
</reference>
<organism evidence="1 3">
    <name type="scientific">Rathayibacter tanaceti</name>
    <dbReference type="NCBI Taxonomy" id="1671680"/>
    <lineage>
        <taxon>Bacteria</taxon>
        <taxon>Bacillati</taxon>
        <taxon>Actinomycetota</taxon>
        <taxon>Actinomycetes</taxon>
        <taxon>Micrococcales</taxon>
        <taxon>Microbacteriaceae</taxon>
        <taxon>Rathayibacter</taxon>
    </lineage>
</organism>
<evidence type="ECO:0000313" key="4">
    <source>
        <dbReference type="Proteomes" id="UP000465031"/>
    </source>
</evidence>
<dbReference type="Proteomes" id="UP000076717">
    <property type="component" value="Unassembled WGS sequence"/>
</dbReference>
<evidence type="ECO:0000313" key="1">
    <source>
        <dbReference type="EMBL" id="KZX21146.1"/>
    </source>
</evidence>
<evidence type="ECO:0000313" key="2">
    <source>
        <dbReference type="EMBL" id="QHC56199.1"/>
    </source>
</evidence>
<dbReference type="OrthoDB" id="5124649at2"/>
<dbReference type="Proteomes" id="UP000465031">
    <property type="component" value="Chromosome"/>
</dbReference>
<sequence>MAISRTVYTALDLIEAVRVPGRINPRLARQVTLSLRQLLEAGALGPSERLMRRRARRFRFRSRDAVAFRSSRTARVAPTSIDLPPVSIRR</sequence>
<dbReference type="EMBL" id="CP047186">
    <property type="protein sequence ID" value="QHC56199.1"/>
    <property type="molecule type" value="Genomic_DNA"/>
</dbReference>
<dbReference type="AlphaFoldDB" id="A0A166HTW9"/>
<proteinExistence type="predicted"/>